<evidence type="ECO:0000256" key="2">
    <source>
        <dbReference type="SAM" id="Phobius"/>
    </source>
</evidence>
<feature type="compositionally biased region" description="Low complexity" evidence="1">
    <location>
        <begin position="12"/>
        <end position="31"/>
    </location>
</feature>
<evidence type="ECO:0000313" key="4">
    <source>
        <dbReference type="Proteomes" id="UP000245884"/>
    </source>
</evidence>
<protein>
    <submittedName>
        <fullName evidence="3">Uncharacterized protein</fullName>
    </submittedName>
</protein>
<evidence type="ECO:0000313" key="3">
    <source>
        <dbReference type="EMBL" id="PWN24732.1"/>
    </source>
</evidence>
<name>A0A316UHJ7_9BASI</name>
<keyword evidence="2" id="KW-1133">Transmembrane helix</keyword>
<dbReference type="Proteomes" id="UP000245884">
    <property type="component" value="Unassembled WGS sequence"/>
</dbReference>
<feature type="region of interest" description="Disordered" evidence="1">
    <location>
        <begin position="1"/>
        <end position="35"/>
    </location>
</feature>
<evidence type="ECO:0000256" key="1">
    <source>
        <dbReference type="SAM" id="MobiDB-lite"/>
    </source>
</evidence>
<dbReference type="RefSeq" id="XP_025359344.1">
    <property type="nucleotide sequence ID" value="XM_025508552.1"/>
</dbReference>
<feature type="compositionally biased region" description="Low complexity" evidence="1">
    <location>
        <begin position="182"/>
        <end position="201"/>
    </location>
</feature>
<feature type="region of interest" description="Disordered" evidence="1">
    <location>
        <begin position="180"/>
        <end position="232"/>
    </location>
</feature>
<feature type="transmembrane region" description="Helical" evidence="2">
    <location>
        <begin position="67"/>
        <end position="90"/>
    </location>
</feature>
<keyword evidence="2" id="KW-0472">Membrane</keyword>
<reference evidence="3 4" key="1">
    <citation type="journal article" date="2018" name="Mol. Biol. Evol.">
        <title>Broad Genomic Sampling Reveals a Smut Pathogenic Ancestry of the Fungal Clade Ustilaginomycotina.</title>
        <authorList>
            <person name="Kijpornyongpan T."/>
            <person name="Mondo S.J."/>
            <person name="Barry K."/>
            <person name="Sandor L."/>
            <person name="Lee J."/>
            <person name="Lipzen A."/>
            <person name="Pangilinan J."/>
            <person name="LaButti K."/>
            <person name="Hainaut M."/>
            <person name="Henrissat B."/>
            <person name="Grigoriev I.V."/>
            <person name="Spatafora J.W."/>
            <person name="Aime M.C."/>
        </authorList>
    </citation>
    <scope>NUCLEOTIDE SEQUENCE [LARGE SCALE GENOMIC DNA]</scope>
    <source>
        <strain evidence="3 4">MCA 5214</strain>
    </source>
</reference>
<dbReference type="AlphaFoldDB" id="A0A316UHJ7"/>
<keyword evidence="2" id="KW-0812">Transmembrane</keyword>
<organism evidence="3 4">
    <name type="scientific">Jaminaea rosea</name>
    <dbReference type="NCBI Taxonomy" id="1569628"/>
    <lineage>
        <taxon>Eukaryota</taxon>
        <taxon>Fungi</taxon>
        <taxon>Dikarya</taxon>
        <taxon>Basidiomycota</taxon>
        <taxon>Ustilaginomycotina</taxon>
        <taxon>Exobasidiomycetes</taxon>
        <taxon>Microstromatales</taxon>
        <taxon>Microstromatales incertae sedis</taxon>
        <taxon>Jaminaea</taxon>
    </lineage>
</organism>
<dbReference type="GeneID" id="37030375"/>
<gene>
    <name evidence="3" type="ORF">BDZ90DRAFT_262950</name>
</gene>
<feature type="compositionally biased region" description="Polar residues" evidence="1">
    <location>
        <begin position="223"/>
        <end position="232"/>
    </location>
</feature>
<dbReference type="EMBL" id="KZ819679">
    <property type="protein sequence ID" value="PWN24732.1"/>
    <property type="molecule type" value="Genomic_DNA"/>
</dbReference>
<proteinExistence type="predicted"/>
<accession>A0A316UHJ7</accession>
<keyword evidence="4" id="KW-1185">Reference proteome</keyword>
<sequence length="232" mass="24600">MSIRPPTHLAGRSLRLSPSSTPSSSSAPLIRRQASTTTHAQLYPSGARLAIPSSASSSSSSPRPLSFPLGTTLGFLLGFSFCTTLGYMYFLPQAQERSDADLAVQLGLVQSTAGEIGRLVEELKAMEVQAGKVEEATRVTQRASVELRDIRERAAAALRRVEGLEEEGRELRTRINRLEGKATSAGTKRRAAAALAAGRPGADPDEDVASTGRRGSGGILWTGRSNPGTRLV</sequence>